<comment type="cofactor">
    <cofactor evidence="1">
        <name>Zn(2+)</name>
        <dbReference type="ChEBI" id="CHEBI:29105"/>
    </cofactor>
</comment>
<evidence type="ECO:0000256" key="7">
    <source>
        <dbReference type="SAM" id="MobiDB-lite"/>
    </source>
</evidence>
<feature type="region of interest" description="Disordered" evidence="7">
    <location>
        <begin position="89"/>
        <end position="108"/>
    </location>
</feature>
<evidence type="ECO:0000259" key="8">
    <source>
        <dbReference type="Pfam" id="PF01208"/>
    </source>
</evidence>
<dbReference type="InterPro" id="IPR052024">
    <property type="entry name" value="Methanogen_methyltrans"/>
</dbReference>
<evidence type="ECO:0000313" key="10">
    <source>
        <dbReference type="Proteomes" id="UP000185744"/>
    </source>
</evidence>
<dbReference type="GO" id="GO:0015948">
    <property type="term" value="P:methanogenesis"/>
    <property type="evidence" value="ECO:0007669"/>
    <property type="project" value="UniProtKB-KW"/>
</dbReference>
<sequence>MDINAKENLLKTLEGEDVEITPAASLTQTGTVEMMDKTGAAWPEANSDPQKMADLALAAHELGDLEAVRVPFGLTVQAEVLGCDIEMGKKDQQPSVETHPYSDDPSELSIPDDFLEKGRIPKIFEAIDILKEEVGDELAIIGGLAGPGTLASHLSGTENFMRWFVTDPDKVEQIMEPSLEACIKYSKALVDNGIDILSVCDPVSSPELLSPDMFDQAIRDALKELSSSVKGNHVLHICGDTTKILESMNETGFAGLSIEEKVNVKKAKKKVEDARIIGTVSTASTILSGSPDEVKEEAKDCLDSGIDVLAPSCGIAPSSPLENIKALKEARDEYYS</sequence>
<dbReference type="NCBIfam" id="NF040654">
    <property type="entry name" value="MtaA_Meth"/>
    <property type="match status" value="1"/>
</dbReference>
<keyword evidence="5" id="KW-0862">Zinc</keyword>
<comment type="caution">
    <text evidence="9">The sequence shown here is derived from an EMBL/GenBank/DDBJ whole genome shotgun (WGS) entry which is preliminary data.</text>
</comment>
<dbReference type="SUPFAM" id="SSF51726">
    <property type="entry name" value="UROD/MetE-like"/>
    <property type="match status" value="1"/>
</dbReference>
<dbReference type="STRING" id="1903181.BTN85_0869"/>
<dbReference type="GO" id="GO:0008168">
    <property type="term" value="F:methyltransferase activity"/>
    <property type="evidence" value="ECO:0007669"/>
    <property type="project" value="UniProtKB-KW"/>
</dbReference>
<keyword evidence="2 9" id="KW-0489">Methyltransferase</keyword>
<dbReference type="GO" id="GO:0032259">
    <property type="term" value="P:methylation"/>
    <property type="evidence" value="ECO:0007669"/>
    <property type="project" value="UniProtKB-KW"/>
</dbReference>
<evidence type="ECO:0000256" key="2">
    <source>
        <dbReference type="ARBA" id="ARBA00022603"/>
    </source>
</evidence>
<keyword evidence="6" id="KW-0484">Methanogenesis</keyword>
<dbReference type="NCBIfam" id="NF004889">
    <property type="entry name" value="PRK06252.1"/>
    <property type="match status" value="1"/>
</dbReference>
<dbReference type="PANTHER" id="PTHR47099">
    <property type="entry name" value="METHYLCOBAMIDE:COM METHYLTRANSFERASE MTBA"/>
    <property type="match status" value="1"/>
</dbReference>
<feature type="domain" description="Uroporphyrinogen decarboxylase (URO-D)" evidence="8">
    <location>
        <begin position="5"/>
        <end position="334"/>
    </location>
</feature>
<reference evidence="9" key="1">
    <citation type="submission" date="2016-12" db="EMBL/GenBank/DDBJ databases">
        <title>Discovery of methanogenic haloarchaea.</title>
        <authorList>
            <person name="Sorokin D.Y."/>
            <person name="Makarova K.S."/>
            <person name="Abbas B."/>
            <person name="Ferrer M."/>
            <person name="Golyshin P.N."/>
        </authorList>
    </citation>
    <scope>NUCLEOTIDE SEQUENCE [LARGE SCALE GENOMIC DNA]</scope>
    <source>
        <strain evidence="9">HMET1</strain>
    </source>
</reference>
<dbReference type="GO" id="GO:0046872">
    <property type="term" value="F:metal ion binding"/>
    <property type="evidence" value="ECO:0007669"/>
    <property type="project" value="UniProtKB-KW"/>
</dbReference>
<dbReference type="InterPro" id="IPR038071">
    <property type="entry name" value="UROD/MetE-like_sf"/>
</dbReference>
<keyword evidence="10" id="KW-1185">Reference proteome</keyword>
<dbReference type="InterPro" id="IPR000257">
    <property type="entry name" value="Uroporphyrinogen_deCOase"/>
</dbReference>
<keyword evidence="3" id="KW-0808">Transferase</keyword>
<evidence type="ECO:0000256" key="4">
    <source>
        <dbReference type="ARBA" id="ARBA00022723"/>
    </source>
</evidence>
<protein>
    <submittedName>
        <fullName evidence="9">Methylcobalamin:coenzyme M methyltransferase MtbA</fullName>
    </submittedName>
</protein>
<gene>
    <name evidence="9" type="ORF">BTN85_0869</name>
</gene>
<dbReference type="Proteomes" id="UP000185744">
    <property type="component" value="Unassembled WGS sequence"/>
</dbReference>
<dbReference type="PANTHER" id="PTHR47099:SF1">
    <property type="entry name" value="METHYLCOBAMIDE:COM METHYLTRANSFERASE MTBA"/>
    <property type="match status" value="1"/>
</dbReference>
<evidence type="ECO:0000256" key="3">
    <source>
        <dbReference type="ARBA" id="ARBA00022679"/>
    </source>
</evidence>
<evidence type="ECO:0000256" key="6">
    <source>
        <dbReference type="ARBA" id="ARBA00022994"/>
    </source>
</evidence>
<evidence type="ECO:0000313" key="9">
    <source>
        <dbReference type="EMBL" id="OKY78378.1"/>
    </source>
</evidence>
<dbReference type="AlphaFoldDB" id="A0A1Q6DVL0"/>
<name>A0A1Q6DVL0_METT1</name>
<proteinExistence type="predicted"/>
<dbReference type="CDD" id="cd03307">
    <property type="entry name" value="Mta_CmuA_like"/>
    <property type="match status" value="1"/>
</dbReference>
<accession>A0A1Q6DVL0</accession>
<dbReference type="GO" id="GO:0006779">
    <property type="term" value="P:porphyrin-containing compound biosynthetic process"/>
    <property type="evidence" value="ECO:0007669"/>
    <property type="project" value="InterPro"/>
</dbReference>
<organism evidence="9 10">
    <name type="scientific">Methanohalarchaeum thermophilum</name>
    <dbReference type="NCBI Taxonomy" id="1903181"/>
    <lineage>
        <taxon>Archaea</taxon>
        <taxon>Methanobacteriati</taxon>
        <taxon>Methanobacteriota</taxon>
        <taxon>Methanonatronarchaeia</taxon>
        <taxon>Methanonatronarchaeales</taxon>
        <taxon>Methanonatronarchaeaceae</taxon>
        <taxon>Candidatus Methanohalarchaeum</taxon>
    </lineage>
</organism>
<keyword evidence="4" id="KW-0479">Metal-binding</keyword>
<dbReference type="Pfam" id="PF01208">
    <property type="entry name" value="URO-D"/>
    <property type="match status" value="1"/>
</dbReference>
<dbReference type="InterPro" id="IPR006360">
    <property type="entry name" value="Mtase_MtaA_CmuA"/>
</dbReference>
<dbReference type="GO" id="GO:0004853">
    <property type="term" value="F:uroporphyrinogen decarboxylase activity"/>
    <property type="evidence" value="ECO:0007669"/>
    <property type="project" value="InterPro"/>
</dbReference>
<evidence type="ECO:0000256" key="5">
    <source>
        <dbReference type="ARBA" id="ARBA00022833"/>
    </source>
</evidence>
<dbReference type="NCBIfam" id="TIGR01463">
    <property type="entry name" value="mtaA_cmuA"/>
    <property type="match status" value="1"/>
</dbReference>
<dbReference type="InParanoid" id="A0A1Q6DVL0"/>
<dbReference type="Gene3D" id="3.20.20.210">
    <property type="match status" value="1"/>
</dbReference>
<evidence type="ECO:0000256" key="1">
    <source>
        <dbReference type="ARBA" id="ARBA00001947"/>
    </source>
</evidence>
<dbReference type="GO" id="GO:0006730">
    <property type="term" value="P:one-carbon metabolic process"/>
    <property type="evidence" value="ECO:0007669"/>
    <property type="project" value="InterPro"/>
</dbReference>
<dbReference type="EMBL" id="MSDW01000001">
    <property type="protein sequence ID" value="OKY78378.1"/>
    <property type="molecule type" value="Genomic_DNA"/>
</dbReference>